<comment type="caution">
    <text evidence="2">The sequence shown here is derived from an EMBL/GenBank/DDBJ whole genome shotgun (WGS) entry which is preliminary data.</text>
</comment>
<feature type="region of interest" description="Disordered" evidence="1">
    <location>
        <begin position="1"/>
        <end position="45"/>
    </location>
</feature>
<keyword evidence="3" id="KW-1185">Reference proteome</keyword>
<name>A0A401LBV4_9FIRM</name>
<dbReference type="EMBL" id="BHVZ01000001">
    <property type="protein sequence ID" value="GCB29051.1"/>
    <property type="molecule type" value="Genomic_DNA"/>
</dbReference>
<evidence type="ECO:0000313" key="3">
    <source>
        <dbReference type="Proteomes" id="UP000287361"/>
    </source>
</evidence>
<evidence type="ECO:0000256" key="1">
    <source>
        <dbReference type="SAM" id="MobiDB-lite"/>
    </source>
</evidence>
<organism evidence="2 3">
    <name type="scientific">Anaerotignum faecicola</name>
    <dbReference type="NCBI Taxonomy" id="2358141"/>
    <lineage>
        <taxon>Bacteria</taxon>
        <taxon>Bacillati</taxon>
        <taxon>Bacillota</taxon>
        <taxon>Clostridia</taxon>
        <taxon>Lachnospirales</taxon>
        <taxon>Anaerotignaceae</taxon>
        <taxon>Anaerotignum</taxon>
    </lineage>
</organism>
<sequence length="80" mass="8884">MGSKPPQPRKGQQSFPFQSLPHYAGNGREKSGAVRLKKGGENGVSEWVPNLRRQRKGHIISLSYPFPTMPETAGRKAVRL</sequence>
<proteinExistence type="predicted"/>
<gene>
    <name evidence="2" type="ORF">KGMB03357_07120</name>
</gene>
<dbReference type="Proteomes" id="UP000287361">
    <property type="component" value="Unassembled WGS sequence"/>
</dbReference>
<evidence type="ECO:0000313" key="2">
    <source>
        <dbReference type="EMBL" id="GCB29051.1"/>
    </source>
</evidence>
<reference evidence="2 3" key="1">
    <citation type="submission" date="2018-10" db="EMBL/GenBank/DDBJ databases">
        <title>Draft Genome Sequence of Anaerotignum sp. KCTC 15736.</title>
        <authorList>
            <person name="Choi S.H."/>
            <person name="Kim J.S."/>
            <person name="Kang S.W."/>
            <person name="Lee J.S."/>
            <person name="Park S.H."/>
        </authorList>
    </citation>
    <scope>NUCLEOTIDE SEQUENCE [LARGE SCALE GENOMIC DNA]</scope>
    <source>
        <strain evidence="2 3">KCTC 15736</strain>
    </source>
</reference>
<accession>A0A401LBV4</accession>
<protein>
    <submittedName>
        <fullName evidence="2">Uncharacterized protein</fullName>
    </submittedName>
</protein>
<dbReference type="AlphaFoldDB" id="A0A401LBV4"/>